<gene>
    <name evidence="1" type="ORF">CEK00_21445</name>
</gene>
<name>A0A270MZF8_STEMA</name>
<reference evidence="1 2" key="1">
    <citation type="submission" date="2017-06" db="EMBL/GenBank/DDBJ databases">
        <title>Genome sequencing and assembly of Stenotrophomonas maltophilia DF07.</title>
        <authorList>
            <person name="Iyer R."/>
        </authorList>
    </citation>
    <scope>NUCLEOTIDE SEQUENCE [LARGE SCALE GENOMIC DNA]</scope>
    <source>
        <strain evidence="1 2">DF07</strain>
    </source>
</reference>
<evidence type="ECO:0000313" key="2">
    <source>
        <dbReference type="Proteomes" id="UP000216433"/>
    </source>
</evidence>
<organism evidence="1 2">
    <name type="scientific">Stenotrophomonas maltophilia</name>
    <name type="common">Pseudomonas maltophilia</name>
    <name type="synonym">Xanthomonas maltophilia</name>
    <dbReference type="NCBI Taxonomy" id="40324"/>
    <lineage>
        <taxon>Bacteria</taxon>
        <taxon>Pseudomonadati</taxon>
        <taxon>Pseudomonadota</taxon>
        <taxon>Gammaproteobacteria</taxon>
        <taxon>Lysobacterales</taxon>
        <taxon>Lysobacteraceae</taxon>
        <taxon>Stenotrophomonas</taxon>
        <taxon>Stenotrophomonas maltophilia group</taxon>
    </lineage>
</organism>
<protein>
    <submittedName>
        <fullName evidence="1">Uncharacterized protein</fullName>
    </submittedName>
</protein>
<dbReference type="Proteomes" id="UP000216433">
    <property type="component" value="Unassembled WGS sequence"/>
</dbReference>
<accession>A0A270MZF8</accession>
<feature type="non-terminal residue" evidence="1">
    <location>
        <position position="131"/>
    </location>
</feature>
<evidence type="ECO:0000313" key="1">
    <source>
        <dbReference type="EMBL" id="PAM65217.1"/>
    </source>
</evidence>
<sequence>YALIVELLKRQSHEQLSEIRQWLADYTARHGGPEAQAPGSLRIALIGLRGAGKSTPLGEYRDNTTPLLIEDIERLRQREPGVSQVVRQLAQPVIPRDLLFDPVEIAQEDALLRQAERIDQAMQGGRRCAME</sequence>
<proteinExistence type="predicted"/>
<comment type="caution">
    <text evidence="1">The sequence shown here is derived from an EMBL/GenBank/DDBJ whole genome shotgun (WGS) entry which is preliminary data.</text>
</comment>
<feature type="non-terminal residue" evidence="1">
    <location>
        <position position="1"/>
    </location>
</feature>
<dbReference type="EMBL" id="NJGC01000112">
    <property type="protein sequence ID" value="PAM65217.1"/>
    <property type="molecule type" value="Genomic_DNA"/>
</dbReference>
<dbReference type="AlphaFoldDB" id="A0A270MZF8"/>